<organism evidence="2 3">
    <name type="scientific">Dactylosporangium cerinum</name>
    <dbReference type="NCBI Taxonomy" id="1434730"/>
    <lineage>
        <taxon>Bacteria</taxon>
        <taxon>Bacillati</taxon>
        <taxon>Actinomycetota</taxon>
        <taxon>Actinomycetes</taxon>
        <taxon>Micromonosporales</taxon>
        <taxon>Micromonosporaceae</taxon>
        <taxon>Dactylosporangium</taxon>
    </lineage>
</organism>
<reference evidence="3" key="1">
    <citation type="journal article" date="2019" name="Int. J. Syst. Evol. Microbiol.">
        <title>The Global Catalogue of Microorganisms (GCM) 10K type strain sequencing project: providing services to taxonomists for standard genome sequencing and annotation.</title>
        <authorList>
            <consortium name="The Broad Institute Genomics Platform"/>
            <consortium name="The Broad Institute Genome Sequencing Center for Infectious Disease"/>
            <person name="Wu L."/>
            <person name="Ma J."/>
        </authorList>
    </citation>
    <scope>NUCLEOTIDE SEQUENCE [LARGE SCALE GENOMIC DNA]</scope>
    <source>
        <strain evidence="3">CGMCC 4.7152</strain>
    </source>
</reference>
<gene>
    <name evidence="2" type="ORF">ACFPIJ_13460</name>
</gene>
<protein>
    <submittedName>
        <fullName evidence="2">Multiprotein-bridging factor 1 family protein</fullName>
    </submittedName>
</protein>
<evidence type="ECO:0000313" key="2">
    <source>
        <dbReference type="EMBL" id="MFC4998840.1"/>
    </source>
</evidence>
<dbReference type="InterPro" id="IPR010982">
    <property type="entry name" value="Lambda_DNA-bd_dom_sf"/>
</dbReference>
<dbReference type="SMART" id="SM00530">
    <property type="entry name" value="HTH_XRE"/>
    <property type="match status" value="1"/>
</dbReference>
<comment type="caution">
    <text evidence="2">The sequence shown here is derived from an EMBL/GenBank/DDBJ whole genome shotgun (WGS) entry which is preliminary data.</text>
</comment>
<proteinExistence type="predicted"/>
<feature type="domain" description="HTH cro/C1-type" evidence="1">
    <location>
        <begin position="22"/>
        <end position="75"/>
    </location>
</feature>
<dbReference type="SUPFAM" id="SSF47413">
    <property type="entry name" value="lambda repressor-like DNA-binding domains"/>
    <property type="match status" value="1"/>
</dbReference>
<dbReference type="Gene3D" id="1.10.260.40">
    <property type="entry name" value="lambda repressor-like DNA-binding domains"/>
    <property type="match status" value="1"/>
</dbReference>
<name>A0ABV9VU29_9ACTN</name>
<dbReference type="RefSeq" id="WP_380115089.1">
    <property type="nucleotide sequence ID" value="NZ_JBHSIU010000013.1"/>
</dbReference>
<dbReference type="InterPro" id="IPR001387">
    <property type="entry name" value="Cro/C1-type_HTH"/>
</dbReference>
<sequence length="438" mass="47450">MGQTPRQLTPEASPQHMFGARLRRCREREGLSQAQLAAKLFVSADLVAKVEKAQRWPSARFVEDCDAVLGAAGDLARFLPDLVSERGRARPASPSGHDCRHEEPHGDVVVEEVDDMRRRAVLQALAALTIPPPSGVHRAPEPQVVRLEDGAEALRRLYHDCSSPRDLLALVRSHLDATADLLRQLPQGTLRRRTLSNRSEVSTLAGRLAFFDLHNDNQARGYFGLAHEAALQADNNALAAAALGHLAFVPAREGNVAASMDYLGDASRHAAASGVTTLQSWVTAVESELVTAVAPTLALKALERATDLIAQPNQAPVPVWLDYYSADRLAGFHGYTLLRLGRGGDARTVLTSALNGLEPEAVKQRAVFLADIATSYLTSDGPDVEQACAVATEGIVSLQRFGYATGADRLHAIRARLRPWEDQPAVRDFDERLAVLSS</sequence>
<evidence type="ECO:0000259" key="1">
    <source>
        <dbReference type="PROSITE" id="PS50943"/>
    </source>
</evidence>
<dbReference type="CDD" id="cd00093">
    <property type="entry name" value="HTH_XRE"/>
    <property type="match status" value="1"/>
</dbReference>
<evidence type="ECO:0000313" key="3">
    <source>
        <dbReference type="Proteomes" id="UP001595912"/>
    </source>
</evidence>
<dbReference type="Proteomes" id="UP001595912">
    <property type="component" value="Unassembled WGS sequence"/>
</dbReference>
<dbReference type="Pfam" id="PF13560">
    <property type="entry name" value="HTH_31"/>
    <property type="match status" value="1"/>
</dbReference>
<dbReference type="PROSITE" id="PS50943">
    <property type="entry name" value="HTH_CROC1"/>
    <property type="match status" value="1"/>
</dbReference>
<dbReference type="EMBL" id="JBHSIU010000013">
    <property type="protein sequence ID" value="MFC4998840.1"/>
    <property type="molecule type" value="Genomic_DNA"/>
</dbReference>
<accession>A0ABV9VU29</accession>
<keyword evidence="3" id="KW-1185">Reference proteome</keyword>